<feature type="region of interest" description="Disordered" evidence="1">
    <location>
        <begin position="1"/>
        <end position="47"/>
    </location>
</feature>
<sequence>ATARHAPRPRRRLRPPGRPRGASAPARPVLADSGEPARPAVAAGPPV</sequence>
<feature type="compositionally biased region" description="Low complexity" evidence="1">
    <location>
        <begin position="36"/>
        <end position="47"/>
    </location>
</feature>
<evidence type="ECO:0000256" key="1">
    <source>
        <dbReference type="SAM" id="MobiDB-lite"/>
    </source>
</evidence>
<protein>
    <submittedName>
        <fullName evidence="2">Uncharacterized protein</fullName>
    </submittedName>
</protein>
<organism evidence="2">
    <name type="scientific">uncultured Solirubrobacteraceae bacterium</name>
    <dbReference type="NCBI Taxonomy" id="1162706"/>
    <lineage>
        <taxon>Bacteria</taxon>
        <taxon>Bacillati</taxon>
        <taxon>Actinomycetota</taxon>
        <taxon>Thermoleophilia</taxon>
        <taxon>Solirubrobacterales</taxon>
        <taxon>Solirubrobacteraceae</taxon>
        <taxon>environmental samples</taxon>
    </lineage>
</organism>
<feature type="non-terminal residue" evidence="2">
    <location>
        <position position="1"/>
    </location>
</feature>
<gene>
    <name evidence="2" type="ORF">AVDCRST_MAG67-1042</name>
</gene>
<dbReference type="AlphaFoldDB" id="A0A6J4RY71"/>
<feature type="non-terminal residue" evidence="2">
    <location>
        <position position="47"/>
    </location>
</feature>
<name>A0A6J4RY71_9ACTN</name>
<accession>A0A6J4RY71</accession>
<feature type="compositionally biased region" description="Basic residues" evidence="1">
    <location>
        <begin position="1"/>
        <end position="17"/>
    </location>
</feature>
<reference evidence="2" key="1">
    <citation type="submission" date="2020-02" db="EMBL/GenBank/DDBJ databases">
        <authorList>
            <person name="Meier V. D."/>
        </authorList>
    </citation>
    <scope>NUCLEOTIDE SEQUENCE</scope>
    <source>
        <strain evidence="2">AVDCRST_MAG67</strain>
    </source>
</reference>
<feature type="compositionally biased region" description="Low complexity" evidence="1">
    <location>
        <begin position="19"/>
        <end position="28"/>
    </location>
</feature>
<dbReference type="EMBL" id="CADCVQ010000053">
    <property type="protein sequence ID" value="CAA9484960.1"/>
    <property type="molecule type" value="Genomic_DNA"/>
</dbReference>
<evidence type="ECO:0000313" key="2">
    <source>
        <dbReference type="EMBL" id="CAA9484960.1"/>
    </source>
</evidence>
<proteinExistence type="predicted"/>